<sequence>MDIPSVIVNRLMRPYMEESEWMCYRCDHSLEELTPR</sequence>
<evidence type="ECO:0000313" key="1">
    <source>
        <dbReference type="EMBL" id="SEO97989.1"/>
    </source>
</evidence>
<dbReference type="Proteomes" id="UP000198775">
    <property type="component" value="Unassembled WGS sequence"/>
</dbReference>
<evidence type="ECO:0000313" key="2">
    <source>
        <dbReference type="Proteomes" id="UP000198775"/>
    </source>
</evidence>
<organism evidence="1 2">
    <name type="scientific">Halorientalis persicus</name>
    <dbReference type="NCBI Taxonomy" id="1367881"/>
    <lineage>
        <taxon>Archaea</taxon>
        <taxon>Methanobacteriati</taxon>
        <taxon>Methanobacteriota</taxon>
        <taxon>Stenosarchaea group</taxon>
        <taxon>Halobacteria</taxon>
        <taxon>Halobacteriales</taxon>
        <taxon>Haloarculaceae</taxon>
        <taxon>Halorientalis</taxon>
    </lineage>
</organism>
<protein>
    <submittedName>
        <fullName evidence="1">Uncharacterized protein</fullName>
    </submittedName>
</protein>
<reference evidence="2" key="1">
    <citation type="submission" date="2016-10" db="EMBL/GenBank/DDBJ databases">
        <authorList>
            <person name="Varghese N."/>
            <person name="Submissions S."/>
        </authorList>
    </citation>
    <scope>NUCLEOTIDE SEQUENCE [LARGE SCALE GENOMIC DNA]</scope>
    <source>
        <strain evidence="2">IBRC-M 10043</strain>
    </source>
</reference>
<gene>
    <name evidence="1" type="ORF">SAMN05216388_102550</name>
</gene>
<keyword evidence="2" id="KW-1185">Reference proteome</keyword>
<dbReference type="EMBL" id="FOCX01000025">
    <property type="protein sequence ID" value="SEO97989.1"/>
    <property type="molecule type" value="Genomic_DNA"/>
</dbReference>
<dbReference type="AlphaFoldDB" id="A0A1H8U431"/>
<proteinExistence type="predicted"/>
<accession>A0A1H8U431</accession>
<name>A0A1H8U431_9EURY</name>